<accession>A0AAU7UG03</accession>
<evidence type="ECO:0000256" key="4">
    <source>
        <dbReference type="ARBA" id="ARBA00023002"/>
    </source>
</evidence>
<protein>
    <submittedName>
        <fullName evidence="10">Mercuric reductase</fullName>
    </submittedName>
</protein>
<gene>
    <name evidence="10" type="ORF">ABOD76_20385</name>
</gene>
<keyword evidence="2" id="KW-0285">Flavoprotein</keyword>
<evidence type="ECO:0000256" key="6">
    <source>
        <dbReference type="PIRSR" id="PIRSR000350-3"/>
    </source>
</evidence>
<dbReference type="Gene3D" id="3.50.50.60">
    <property type="entry name" value="FAD/NAD(P)-binding domain"/>
    <property type="match status" value="2"/>
</dbReference>
<dbReference type="KEGG" id="dsc:ABOD76_20385"/>
<dbReference type="FunFam" id="3.30.390.30:FF:000001">
    <property type="entry name" value="Dihydrolipoyl dehydrogenase"/>
    <property type="match status" value="1"/>
</dbReference>
<dbReference type="InterPro" id="IPR036188">
    <property type="entry name" value="FAD/NAD-bd_sf"/>
</dbReference>
<reference evidence="10" key="1">
    <citation type="submission" date="2024-06" db="EMBL/GenBank/DDBJ databases">
        <title>Draft Genome Sequence of Deinococcus sonorensis Type Strain KR-87, a Biofilm Producing Representative of the Genus Deinococcus.</title>
        <authorList>
            <person name="Boren L.S."/>
            <person name="Grosso R.A."/>
            <person name="Hugenberg-Cox A.N."/>
            <person name="Hill J.T.E."/>
            <person name="Albert C.M."/>
            <person name="Tuohy J.M."/>
        </authorList>
    </citation>
    <scope>NUCLEOTIDE SEQUENCE</scope>
    <source>
        <strain evidence="10">KR-87</strain>
        <plasmid evidence="10">pDson02</plasmid>
    </source>
</reference>
<dbReference type="Gene3D" id="3.30.390.30">
    <property type="match status" value="1"/>
</dbReference>
<feature type="binding site" evidence="6">
    <location>
        <position position="277"/>
    </location>
    <ligand>
        <name>NAD(+)</name>
        <dbReference type="ChEBI" id="CHEBI:57540"/>
    </ligand>
</feature>
<dbReference type="InterPro" id="IPR001100">
    <property type="entry name" value="Pyr_nuc-diS_OxRdtase"/>
</dbReference>
<dbReference type="PRINTS" id="PR00411">
    <property type="entry name" value="PNDRDTASEI"/>
</dbReference>
<dbReference type="RefSeq" id="WP_350245562.1">
    <property type="nucleotide sequence ID" value="NZ_CP158300.1"/>
</dbReference>
<dbReference type="Pfam" id="PF07992">
    <property type="entry name" value="Pyr_redox_2"/>
    <property type="match status" value="1"/>
</dbReference>
<keyword evidence="10" id="KW-0614">Plasmid</keyword>
<keyword evidence="6" id="KW-0520">NAD</keyword>
<comment type="similarity">
    <text evidence="1">Belongs to the class-I pyridine nucleotide-disulfide oxidoreductase family.</text>
</comment>
<keyword evidence="6" id="KW-0547">Nucleotide-binding</keyword>
<dbReference type="InterPro" id="IPR023753">
    <property type="entry name" value="FAD/NAD-binding_dom"/>
</dbReference>
<proteinExistence type="inferred from homology"/>
<evidence type="ECO:0000256" key="5">
    <source>
        <dbReference type="PIRSR" id="PIRSR000350-2"/>
    </source>
</evidence>
<keyword evidence="4" id="KW-0560">Oxidoreductase</keyword>
<feature type="domain" description="FAD/NAD(P)-binding" evidence="9">
    <location>
        <begin position="13"/>
        <end position="329"/>
    </location>
</feature>
<feature type="active site" description="Proton acceptor" evidence="5">
    <location>
        <position position="451"/>
    </location>
</feature>
<comment type="cofactor">
    <cofactor evidence="6">
        <name>FAD</name>
        <dbReference type="ChEBI" id="CHEBI:57692"/>
    </cofactor>
    <text evidence="6">Binds 1 FAD per subunit.</text>
</comment>
<evidence type="ECO:0000256" key="7">
    <source>
        <dbReference type="PIRSR" id="PIRSR000350-4"/>
    </source>
</evidence>
<dbReference type="EMBL" id="CP158300">
    <property type="protein sequence ID" value="XBV87412.1"/>
    <property type="molecule type" value="Genomic_DNA"/>
</dbReference>
<sequence length="476" mass="50876">MDTRNTDGNSVRDVIVIGAGQAGGPLASALASSGRRVTVIEQAHVGGTCVNEGCTPTKTMIASARVAYLARRSQDYGVHTGEVSVDFAQVQRRKDQVVEQFRSGSTDSLTSSGAELLMGRARFTGPRQIQVTLADGRQQDLQAPLVILNTGARPTWPDLPGLREVGALDSTSLLALKELPEHLVILGGGYIGLEFGQAFARFGSRVTVIEHGPRLAAREDPDVAEALQQALEQDGVTFMLETQALRAQRTDAGVELVVQGKDGEQTLRGSHLLVAAGRTPNTDDMGLAEAGIEVNDHGYIVVDGHLQTTAEGVYALGDVKGGPAFTHISYDDYRILRDALLHGKVRSTSDRPVPYTVFTDPQLARVGLSETEARKQNRPVRIYTLPMARVARAIETDETRGLMKAVVDDHTDQLLGATVLGLDGGEVLSVLEVAMMGGVTATQLREGVFSHPTLSESLNNLFMGTPVKVQPESTPA</sequence>
<dbReference type="GO" id="GO:0003955">
    <property type="term" value="F:NAD(P)H dehydrogenase (quinone) activity"/>
    <property type="evidence" value="ECO:0007669"/>
    <property type="project" value="TreeGrafter"/>
</dbReference>
<evidence type="ECO:0000256" key="3">
    <source>
        <dbReference type="ARBA" id="ARBA00022827"/>
    </source>
</evidence>
<dbReference type="InterPro" id="IPR016156">
    <property type="entry name" value="FAD/NAD-linked_Rdtase_dimer_sf"/>
</dbReference>
<evidence type="ECO:0000259" key="8">
    <source>
        <dbReference type="Pfam" id="PF02852"/>
    </source>
</evidence>
<evidence type="ECO:0000259" key="9">
    <source>
        <dbReference type="Pfam" id="PF07992"/>
    </source>
</evidence>
<evidence type="ECO:0000313" key="10">
    <source>
        <dbReference type="EMBL" id="XBV87412.1"/>
    </source>
</evidence>
<evidence type="ECO:0000256" key="2">
    <source>
        <dbReference type="ARBA" id="ARBA00022630"/>
    </source>
</evidence>
<dbReference type="GO" id="GO:0050660">
    <property type="term" value="F:flavin adenine dinucleotide binding"/>
    <property type="evidence" value="ECO:0007669"/>
    <property type="project" value="TreeGrafter"/>
</dbReference>
<keyword evidence="3 6" id="KW-0274">FAD</keyword>
<dbReference type="PRINTS" id="PR00368">
    <property type="entry name" value="FADPNR"/>
</dbReference>
<evidence type="ECO:0000256" key="1">
    <source>
        <dbReference type="ARBA" id="ARBA00007532"/>
    </source>
</evidence>
<name>A0AAU7UG03_9DEIO</name>
<feature type="domain" description="Pyridine nucleotide-disulphide oxidoreductase dimerisation" evidence="8">
    <location>
        <begin position="353"/>
        <end position="460"/>
    </location>
</feature>
<feature type="disulfide bond" description="Redox-active" evidence="7">
    <location>
        <begin position="49"/>
        <end position="54"/>
    </location>
</feature>
<dbReference type="PANTHER" id="PTHR43014:SF2">
    <property type="entry name" value="MERCURIC REDUCTASE"/>
    <property type="match status" value="1"/>
</dbReference>
<feature type="binding site" evidence="6">
    <location>
        <position position="210"/>
    </location>
    <ligand>
        <name>NAD(+)</name>
        <dbReference type="ChEBI" id="CHEBI:57540"/>
    </ligand>
</feature>
<feature type="binding site" evidence="6">
    <location>
        <begin position="187"/>
        <end position="194"/>
    </location>
    <ligand>
        <name>NAD(+)</name>
        <dbReference type="ChEBI" id="CHEBI:57540"/>
    </ligand>
</feature>
<dbReference type="InterPro" id="IPR004099">
    <property type="entry name" value="Pyr_nucl-diS_OxRdtase_dimer"/>
</dbReference>
<dbReference type="PANTHER" id="PTHR43014">
    <property type="entry name" value="MERCURIC REDUCTASE"/>
    <property type="match status" value="1"/>
</dbReference>
<dbReference type="Pfam" id="PF02852">
    <property type="entry name" value="Pyr_redox_dim"/>
    <property type="match status" value="1"/>
</dbReference>
<feature type="binding site" evidence="6">
    <location>
        <position position="58"/>
    </location>
    <ligand>
        <name>FAD</name>
        <dbReference type="ChEBI" id="CHEBI:57692"/>
    </ligand>
</feature>
<organism evidence="10">
    <name type="scientific">Deinococcus sonorensis KR-87</name>
    <dbReference type="NCBI Taxonomy" id="694439"/>
    <lineage>
        <taxon>Bacteria</taxon>
        <taxon>Thermotogati</taxon>
        <taxon>Deinococcota</taxon>
        <taxon>Deinococci</taxon>
        <taxon>Deinococcales</taxon>
        <taxon>Deinococcaceae</taxon>
        <taxon>Deinococcus</taxon>
    </lineage>
</organism>
<dbReference type="PIRSF" id="PIRSF000350">
    <property type="entry name" value="Mercury_reductase_MerA"/>
    <property type="match status" value="1"/>
</dbReference>
<dbReference type="SUPFAM" id="SSF51905">
    <property type="entry name" value="FAD/NAD(P)-binding domain"/>
    <property type="match status" value="1"/>
</dbReference>
<dbReference type="SUPFAM" id="SSF55424">
    <property type="entry name" value="FAD/NAD-linked reductases, dimerisation (C-terminal) domain"/>
    <property type="match status" value="1"/>
</dbReference>
<feature type="binding site" evidence="6">
    <location>
        <position position="318"/>
    </location>
    <ligand>
        <name>FAD</name>
        <dbReference type="ChEBI" id="CHEBI:57692"/>
    </ligand>
</feature>
<geneLocation type="plasmid" evidence="10">
    <name>pDson02</name>
</geneLocation>
<dbReference type="AlphaFoldDB" id="A0AAU7UG03"/>